<reference evidence="2 3" key="1">
    <citation type="journal article" date="2016" name="Nat. Commun.">
        <title>Thousands of microbial genomes shed light on interconnected biogeochemical processes in an aquifer system.</title>
        <authorList>
            <person name="Anantharaman K."/>
            <person name="Brown C.T."/>
            <person name="Hug L.A."/>
            <person name="Sharon I."/>
            <person name="Castelle C.J."/>
            <person name="Probst A.J."/>
            <person name="Thomas B.C."/>
            <person name="Singh A."/>
            <person name="Wilkins M.J."/>
            <person name="Karaoz U."/>
            <person name="Brodie E.L."/>
            <person name="Williams K.H."/>
            <person name="Hubbard S.S."/>
            <person name="Banfield J.F."/>
        </authorList>
    </citation>
    <scope>NUCLEOTIDE SEQUENCE [LARGE SCALE GENOMIC DNA]</scope>
</reference>
<feature type="domain" description="Methyltransferase" evidence="1">
    <location>
        <begin position="23"/>
        <end position="135"/>
    </location>
</feature>
<name>A0A1F7UPL8_9BACT</name>
<gene>
    <name evidence="2" type="ORF">A3E39_00820</name>
</gene>
<dbReference type="Proteomes" id="UP000176603">
    <property type="component" value="Unassembled WGS sequence"/>
</dbReference>
<organism evidence="2 3">
    <name type="scientific">Candidatus Uhrbacteria bacterium RIFCSPHIGHO2_12_FULL_60_25</name>
    <dbReference type="NCBI Taxonomy" id="1802399"/>
    <lineage>
        <taxon>Bacteria</taxon>
        <taxon>Candidatus Uhriibacteriota</taxon>
    </lineage>
</organism>
<dbReference type="STRING" id="1802399.A3E39_00820"/>
<protein>
    <recommendedName>
        <fullName evidence="1">Methyltransferase domain-containing protein</fullName>
    </recommendedName>
</protein>
<dbReference type="EMBL" id="MGEH01000004">
    <property type="protein sequence ID" value="OGL79648.1"/>
    <property type="molecule type" value="Genomic_DNA"/>
</dbReference>
<dbReference type="InterPro" id="IPR029063">
    <property type="entry name" value="SAM-dependent_MTases_sf"/>
</dbReference>
<dbReference type="Gene3D" id="3.40.50.150">
    <property type="entry name" value="Vaccinia Virus protein VP39"/>
    <property type="match status" value="1"/>
</dbReference>
<dbReference type="CDD" id="cd02440">
    <property type="entry name" value="AdoMet_MTases"/>
    <property type="match status" value="1"/>
</dbReference>
<sequence length="196" mass="21883">MILRSGTELINPEKVLLHVGIRERMRVADLGCGALGHFVFPAAQMVGPKGLIYAVDIQRDVLDQVGRRAKDERLENIMPVWSDIDVYRATHIPDGELDLTLLVNNLFLSQNRPNLVKEMARLTKKGGKAVIIEWKTIATPIGPPVEQRVPKEDAVKLMAIPEFSFIEEFEAGELHYGLLFQRTDAALSFDTPGAIK</sequence>
<evidence type="ECO:0000313" key="2">
    <source>
        <dbReference type="EMBL" id="OGL79648.1"/>
    </source>
</evidence>
<dbReference type="Pfam" id="PF13847">
    <property type="entry name" value="Methyltransf_31"/>
    <property type="match status" value="1"/>
</dbReference>
<dbReference type="AlphaFoldDB" id="A0A1F7UPL8"/>
<evidence type="ECO:0000313" key="3">
    <source>
        <dbReference type="Proteomes" id="UP000176603"/>
    </source>
</evidence>
<evidence type="ECO:0000259" key="1">
    <source>
        <dbReference type="Pfam" id="PF13847"/>
    </source>
</evidence>
<accession>A0A1F7UPL8</accession>
<proteinExistence type="predicted"/>
<dbReference type="InterPro" id="IPR025714">
    <property type="entry name" value="Methyltranfer_dom"/>
</dbReference>
<dbReference type="SUPFAM" id="SSF53335">
    <property type="entry name" value="S-adenosyl-L-methionine-dependent methyltransferases"/>
    <property type="match status" value="1"/>
</dbReference>
<comment type="caution">
    <text evidence="2">The sequence shown here is derived from an EMBL/GenBank/DDBJ whole genome shotgun (WGS) entry which is preliminary data.</text>
</comment>